<name>X6P8V6_RETFI</name>
<keyword evidence="5" id="KW-1185">Reference proteome</keyword>
<dbReference type="GO" id="GO:0140662">
    <property type="term" value="F:ATP-dependent protein folding chaperone"/>
    <property type="evidence" value="ECO:0007669"/>
    <property type="project" value="InterPro"/>
</dbReference>
<dbReference type="GO" id="GO:0005524">
    <property type="term" value="F:ATP binding"/>
    <property type="evidence" value="ECO:0007669"/>
    <property type="project" value="UniProtKB-KW"/>
</dbReference>
<dbReference type="Proteomes" id="UP000023152">
    <property type="component" value="Unassembled WGS sequence"/>
</dbReference>
<evidence type="ECO:0000313" key="5">
    <source>
        <dbReference type="Proteomes" id="UP000023152"/>
    </source>
</evidence>
<proteinExistence type="inferred from homology"/>
<evidence type="ECO:0008006" key="6">
    <source>
        <dbReference type="Google" id="ProtNLM"/>
    </source>
</evidence>
<dbReference type="Pfam" id="PF00012">
    <property type="entry name" value="HSP70"/>
    <property type="match status" value="1"/>
</dbReference>
<reference evidence="4 5" key="1">
    <citation type="journal article" date="2013" name="Curr. Biol.">
        <title>The Genome of the Foraminiferan Reticulomyxa filosa.</title>
        <authorList>
            <person name="Glockner G."/>
            <person name="Hulsmann N."/>
            <person name="Schleicher M."/>
            <person name="Noegel A.A."/>
            <person name="Eichinger L."/>
            <person name="Gallinger C."/>
            <person name="Pawlowski J."/>
            <person name="Sierra R."/>
            <person name="Euteneuer U."/>
            <person name="Pillet L."/>
            <person name="Moustafa A."/>
            <person name="Platzer M."/>
            <person name="Groth M."/>
            <person name="Szafranski K."/>
            <person name="Schliwa M."/>
        </authorList>
    </citation>
    <scope>NUCLEOTIDE SEQUENCE [LARGE SCALE GENOMIC DNA]</scope>
</reference>
<dbReference type="PROSITE" id="PS00329">
    <property type="entry name" value="HSP70_2"/>
    <property type="match status" value="1"/>
</dbReference>
<gene>
    <name evidence="4" type="ORF">RFI_02605</name>
</gene>
<dbReference type="InterPro" id="IPR013126">
    <property type="entry name" value="Hsp_70_fam"/>
</dbReference>
<dbReference type="EMBL" id="ASPP01002514">
    <property type="protein sequence ID" value="ETO34489.1"/>
    <property type="molecule type" value="Genomic_DNA"/>
</dbReference>
<comment type="similarity">
    <text evidence="1">Belongs to the heat shock protein 70 family.</text>
</comment>
<evidence type="ECO:0000256" key="1">
    <source>
        <dbReference type="ARBA" id="ARBA00007381"/>
    </source>
</evidence>
<sequence length="326" mass="37631">MVLQYMKKNSELCLGCSVSNAVVTVPAYFNDCQRQSTKDAGLKMLRIINEPTAATAKERNVLIFDLGGGTFDLSLFIDDGLGDTNLGEFKLDITQNFFFFNKSNNSIVRLFVFILKQNVYKQKPNASKLFHRRDFFTTVQQVEGYSCFFWKLQYSKLQKFASYFHCNTILCIIVYLKCSQATFSVFCRTVNKRIFFELYTMMRLLETFNRFPTNTKLTSSCGREEKKNLSAMPKNVIIEQIGFLNDSHSSIDRLVGCFLIALIIDSISTATLKFLKEVSLMNMTMLIAHFHYNTYNKIDNSHPKNSKVNITHHLYLLDVSFFAFVY</sequence>
<comment type="caution">
    <text evidence="4">The sequence shown here is derived from an EMBL/GenBank/DDBJ whole genome shotgun (WGS) entry which is preliminary data.</text>
</comment>
<dbReference type="PANTHER" id="PTHR19375">
    <property type="entry name" value="HEAT SHOCK PROTEIN 70KDA"/>
    <property type="match status" value="1"/>
</dbReference>
<keyword evidence="2" id="KW-0547">Nucleotide-binding</keyword>
<dbReference type="Gene3D" id="3.30.420.40">
    <property type="match status" value="2"/>
</dbReference>
<dbReference type="InterPro" id="IPR018181">
    <property type="entry name" value="Heat_shock_70_CS"/>
</dbReference>
<evidence type="ECO:0000256" key="2">
    <source>
        <dbReference type="ARBA" id="ARBA00022741"/>
    </source>
</evidence>
<organism evidence="4 5">
    <name type="scientific">Reticulomyxa filosa</name>
    <dbReference type="NCBI Taxonomy" id="46433"/>
    <lineage>
        <taxon>Eukaryota</taxon>
        <taxon>Sar</taxon>
        <taxon>Rhizaria</taxon>
        <taxon>Retaria</taxon>
        <taxon>Foraminifera</taxon>
        <taxon>Monothalamids</taxon>
        <taxon>Reticulomyxidae</taxon>
        <taxon>Reticulomyxa</taxon>
    </lineage>
</organism>
<dbReference type="AlphaFoldDB" id="X6P8V6"/>
<accession>X6P8V6</accession>
<keyword evidence="3" id="KW-0067">ATP-binding</keyword>
<protein>
    <recommendedName>
        <fullName evidence="6">Heat shock protein 70</fullName>
    </recommendedName>
</protein>
<evidence type="ECO:0000313" key="4">
    <source>
        <dbReference type="EMBL" id="ETO34489.1"/>
    </source>
</evidence>
<evidence type="ECO:0000256" key="3">
    <source>
        <dbReference type="ARBA" id="ARBA00022840"/>
    </source>
</evidence>
<dbReference type="FunFam" id="3.30.420.40:FF:000028">
    <property type="entry name" value="heat shock 70 kDa protein-like"/>
    <property type="match status" value="1"/>
</dbReference>
<dbReference type="SUPFAM" id="SSF53067">
    <property type="entry name" value="Actin-like ATPase domain"/>
    <property type="match status" value="1"/>
</dbReference>
<dbReference type="InterPro" id="IPR043129">
    <property type="entry name" value="ATPase_NBD"/>
</dbReference>